<evidence type="ECO:0000313" key="3">
    <source>
        <dbReference type="Proteomes" id="UP000747542"/>
    </source>
</evidence>
<accession>A0A8J5THX0</accession>
<name>A0A8J5THX0_HOMAM</name>
<protein>
    <submittedName>
        <fullName evidence="2">Uncharacterized protein</fullName>
    </submittedName>
</protein>
<keyword evidence="1" id="KW-0175">Coiled coil</keyword>
<feature type="coiled-coil region" evidence="1">
    <location>
        <begin position="174"/>
        <end position="201"/>
    </location>
</feature>
<keyword evidence="3" id="KW-1185">Reference proteome</keyword>
<reference evidence="2" key="1">
    <citation type="journal article" date="2021" name="Sci. Adv.">
        <title>The American lobster genome reveals insights on longevity, neural, and immune adaptations.</title>
        <authorList>
            <person name="Polinski J.M."/>
            <person name="Zimin A.V."/>
            <person name="Clark K.F."/>
            <person name="Kohn A.B."/>
            <person name="Sadowski N."/>
            <person name="Timp W."/>
            <person name="Ptitsyn A."/>
            <person name="Khanna P."/>
            <person name="Romanova D.Y."/>
            <person name="Williams P."/>
            <person name="Greenwood S.J."/>
            <person name="Moroz L.L."/>
            <person name="Walt D.R."/>
            <person name="Bodnar A.G."/>
        </authorList>
    </citation>
    <scope>NUCLEOTIDE SEQUENCE</scope>
    <source>
        <strain evidence="2">GMGI-L3</strain>
    </source>
</reference>
<evidence type="ECO:0000256" key="1">
    <source>
        <dbReference type="SAM" id="Coils"/>
    </source>
</evidence>
<dbReference type="EMBL" id="JAHLQT010006356">
    <property type="protein sequence ID" value="KAG7175021.1"/>
    <property type="molecule type" value="Genomic_DNA"/>
</dbReference>
<evidence type="ECO:0000313" key="2">
    <source>
        <dbReference type="EMBL" id="KAG7175021.1"/>
    </source>
</evidence>
<feature type="coiled-coil region" evidence="1">
    <location>
        <begin position="75"/>
        <end position="123"/>
    </location>
</feature>
<proteinExistence type="predicted"/>
<organism evidence="2 3">
    <name type="scientific">Homarus americanus</name>
    <name type="common">American lobster</name>
    <dbReference type="NCBI Taxonomy" id="6706"/>
    <lineage>
        <taxon>Eukaryota</taxon>
        <taxon>Metazoa</taxon>
        <taxon>Ecdysozoa</taxon>
        <taxon>Arthropoda</taxon>
        <taxon>Crustacea</taxon>
        <taxon>Multicrustacea</taxon>
        <taxon>Malacostraca</taxon>
        <taxon>Eumalacostraca</taxon>
        <taxon>Eucarida</taxon>
        <taxon>Decapoda</taxon>
        <taxon>Pleocyemata</taxon>
        <taxon>Astacidea</taxon>
        <taxon>Nephropoidea</taxon>
        <taxon>Nephropidae</taxon>
        <taxon>Homarus</taxon>
    </lineage>
</organism>
<gene>
    <name evidence="2" type="ORF">Hamer_G015231</name>
</gene>
<dbReference type="Proteomes" id="UP000747542">
    <property type="component" value="Unassembled WGS sequence"/>
</dbReference>
<dbReference type="AlphaFoldDB" id="A0A8J5THX0"/>
<comment type="caution">
    <text evidence="2">The sequence shown here is derived from an EMBL/GenBank/DDBJ whole genome shotgun (WGS) entry which is preliminary data.</text>
</comment>
<sequence>MTSPGGQLTNTNQYFSVLSHMTQQQERLDCLRTVIDATLDTNHQMQPQVFDVEEVDYRYTGRAPPMALNKIHTQIQAIATEKDHLIKELQEINNEIAIEEGECERQEAEIRKTEEEVEGEEELRQMVSPGSSKFVGFCKDVKLIPPAEMACLKREVKFILAAQEKYLHSTNLDIANCQTILQEKQRKVSQLTHELWKLESMIKLSHHNIQMFEDTTLSLSKKIVEQRKAHEIHQKTLQQSLKHSNEAASKVAGVINQFLSFSKNIEV</sequence>